<sequence length="92" mass="10235">MLFKKFAETSIGNSSDGRSDKKLRQLLDEFTSRAIPLKHHVQMRKLDSAKKAMVGYGSTSSRSAEFSMDSEGGTRSTSISTTSKRRMSTDRP</sequence>
<dbReference type="AlphaFoldDB" id="A0AAF3FBU5"/>
<evidence type="ECO:0000313" key="2">
    <source>
        <dbReference type="Proteomes" id="UP000887575"/>
    </source>
</evidence>
<proteinExistence type="predicted"/>
<name>A0AAF3FBU5_9BILA</name>
<evidence type="ECO:0000256" key="1">
    <source>
        <dbReference type="SAM" id="MobiDB-lite"/>
    </source>
</evidence>
<evidence type="ECO:0000313" key="3">
    <source>
        <dbReference type="WBParaSite" id="MBELARI_LOCUS4071"/>
    </source>
</evidence>
<organism evidence="2 3">
    <name type="scientific">Mesorhabditis belari</name>
    <dbReference type="NCBI Taxonomy" id="2138241"/>
    <lineage>
        <taxon>Eukaryota</taxon>
        <taxon>Metazoa</taxon>
        <taxon>Ecdysozoa</taxon>
        <taxon>Nematoda</taxon>
        <taxon>Chromadorea</taxon>
        <taxon>Rhabditida</taxon>
        <taxon>Rhabditina</taxon>
        <taxon>Rhabditomorpha</taxon>
        <taxon>Rhabditoidea</taxon>
        <taxon>Rhabditidae</taxon>
        <taxon>Mesorhabditinae</taxon>
        <taxon>Mesorhabditis</taxon>
    </lineage>
</organism>
<keyword evidence="2" id="KW-1185">Reference proteome</keyword>
<accession>A0AAF3FBU5</accession>
<protein>
    <submittedName>
        <fullName evidence="3">Uncharacterized protein</fullName>
    </submittedName>
</protein>
<reference evidence="3" key="1">
    <citation type="submission" date="2024-02" db="UniProtKB">
        <authorList>
            <consortium name="WormBaseParasite"/>
        </authorList>
    </citation>
    <scope>IDENTIFICATION</scope>
</reference>
<feature type="region of interest" description="Disordered" evidence="1">
    <location>
        <begin position="1"/>
        <end position="20"/>
    </location>
</feature>
<feature type="region of interest" description="Disordered" evidence="1">
    <location>
        <begin position="57"/>
        <end position="92"/>
    </location>
</feature>
<dbReference type="Proteomes" id="UP000887575">
    <property type="component" value="Unassembled WGS sequence"/>
</dbReference>
<dbReference type="WBParaSite" id="MBELARI_LOCUS4071">
    <property type="protein sequence ID" value="MBELARI_LOCUS4071"/>
    <property type="gene ID" value="MBELARI_LOCUS4071"/>
</dbReference>